<dbReference type="AlphaFoldDB" id="A0A2N0ZBM7"/>
<dbReference type="EMBL" id="PISD01000054">
    <property type="protein sequence ID" value="PKG26923.1"/>
    <property type="molecule type" value="Genomic_DNA"/>
</dbReference>
<evidence type="ECO:0000256" key="3">
    <source>
        <dbReference type="ARBA" id="ARBA00022679"/>
    </source>
</evidence>
<evidence type="ECO:0000256" key="5">
    <source>
        <dbReference type="ARBA" id="ARBA00022884"/>
    </source>
</evidence>
<feature type="binding site" evidence="8">
    <location>
        <position position="27"/>
    </location>
    <ligand>
        <name>S-adenosyl-L-methionine</name>
        <dbReference type="ChEBI" id="CHEBI:59789"/>
    </ligand>
</feature>
<dbReference type="Proteomes" id="UP000233343">
    <property type="component" value="Unassembled WGS sequence"/>
</dbReference>
<evidence type="ECO:0000256" key="9">
    <source>
        <dbReference type="SAM" id="MobiDB-lite"/>
    </source>
</evidence>
<keyword evidence="4 8" id="KW-0949">S-adenosyl-L-methionine</keyword>
<accession>A0A2N0ZBM7</accession>
<feature type="region of interest" description="Disordered" evidence="9">
    <location>
        <begin position="1"/>
        <end position="24"/>
    </location>
</feature>
<dbReference type="PROSITE" id="PS51689">
    <property type="entry name" value="SAM_RNA_A_N6_MT"/>
    <property type="match status" value="1"/>
</dbReference>
<dbReference type="NCBIfam" id="NF000499">
    <property type="entry name" value="Erm23S_rRNA_broad"/>
    <property type="match status" value="1"/>
</dbReference>
<keyword evidence="3 8" id="KW-0808">Transferase</keyword>
<proteinExistence type="inferred from homology"/>
<keyword evidence="5 8" id="KW-0694">RNA-binding</keyword>
<organism evidence="11 12">
    <name type="scientific">Cytobacillus horneckiae</name>
    <dbReference type="NCBI Taxonomy" id="549687"/>
    <lineage>
        <taxon>Bacteria</taxon>
        <taxon>Bacillati</taxon>
        <taxon>Bacillota</taxon>
        <taxon>Bacilli</taxon>
        <taxon>Bacillales</taxon>
        <taxon>Bacillaceae</taxon>
        <taxon>Cytobacillus</taxon>
    </lineage>
</organism>
<dbReference type="PROSITE" id="PS01131">
    <property type="entry name" value="RRNA_A_DIMETH"/>
    <property type="match status" value="1"/>
</dbReference>
<dbReference type="InterPro" id="IPR001737">
    <property type="entry name" value="KsgA/Erm"/>
</dbReference>
<dbReference type="Gene3D" id="3.40.50.150">
    <property type="entry name" value="Vaccinia Virus protein VP39"/>
    <property type="match status" value="1"/>
</dbReference>
<evidence type="ECO:0000256" key="4">
    <source>
        <dbReference type="ARBA" id="ARBA00022691"/>
    </source>
</evidence>
<dbReference type="InterPro" id="IPR029063">
    <property type="entry name" value="SAM-dependent_MTases_sf"/>
</dbReference>
<dbReference type="PANTHER" id="PTHR11727">
    <property type="entry name" value="DIMETHYLADENOSINE TRANSFERASE"/>
    <property type="match status" value="1"/>
</dbReference>
<dbReference type="InterPro" id="IPR020598">
    <property type="entry name" value="rRNA_Ade_methylase_Trfase_N"/>
</dbReference>
<evidence type="ECO:0000259" key="10">
    <source>
        <dbReference type="SMART" id="SM00650"/>
    </source>
</evidence>
<evidence type="ECO:0000256" key="6">
    <source>
        <dbReference type="ARBA" id="ARBA00029941"/>
    </source>
</evidence>
<comment type="caution">
    <text evidence="11">The sequence shown here is derived from an EMBL/GenBank/DDBJ whole genome shotgun (WGS) entry which is preliminary data.</text>
</comment>
<dbReference type="SMART" id="SM00650">
    <property type="entry name" value="rADc"/>
    <property type="match status" value="1"/>
</dbReference>
<reference evidence="11 12" key="1">
    <citation type="journal article" date="2010" name="Int. J. Syst. Evol. Microbiol.">
        <title>Bacillus horneckiae sp. nov., isolated from a spacecraft-assembly clean room.</title>
        <authorList>
            <person name="Vaishampayan P."/>
            <person name="Probst A."/>
            <person name="Krishnamurthi S."/>
            <person name="Ghosh S."/>
            <person name="Osman S."/>
            <person name="McDowall A."/>
            <person name="Ruckmani A."/>
            <person name="Mayilraj S."/>
            <person name="Venkateswaran K."/>
        </authorList>
    </citation>
    <scope>NUCLEOTIDE SEQUENCE [LARGE SCALE GENOMIC DNA]</scope>
    <source>
        <strain evidence="12">1PO1SC</strain>
    </source>
</reference>
<feature type="binding site" evidence="8">
    <location>
        <position position="52"/>
    </location>
    <ligand>
        <name>S-adenosyl-L-methionine</name>
        <dbReference type="ChEBI" id="CHEBI:59789"/>
    </ligand>
</feature>
<dbReference type="Gene3D" id="1.10.8.100">
    <property type="entry name" value="Ribosomal RNA adenine dimethylase-like, domain 2"/>
    <property type="match status" value="1"/>
</dbReference>
<protein>
    <recommendedName>
        <fullName evidence="1">rRNA adenine N-6-methyltransferase</fullName>
    </recommendedName>
    <alternativeName>
        <fullName evidence="7">Erythromycin resistance protein</fullName>
    </alternativeName>
    <alternativeName>
        <fullName evidence="6">Macrolide-lincosamide-streptogramin B resistance protein</fullName>
    </alternativeName>
</protein>
<evidence type="ECO:0000313" key="12">
    <source>
        <dbReference type="Proteomes" id="UP000233343"/>
    </source>
</evidence>
<dbReference type="GO" id="GO:0000179">
    <property type="term" value="F:rRNA (adenine-N6,N6-)-dimethyltransferase activity"/>
    <property type="evidence" value="ECO:0007669"/>
    <property type="project" value="UniProtKB-UniRule"/>
</dbReference>
<feature type="binding site" evidence="8">
    <location>
        <position position="25"/>
    </location>
    <ligand>
        <name>S-adenosyl-L-methionine</name>
        <dbReference type="ChEBI" id="CHEBI:59789"/>
    </ligand>
</feature>
<dbReference type="CDD" id="cd02440">
    <property type="entry name" value="AdoMet_MTases"/>
    <property type="match status" value="1"/>
</dbReference>
<sequence>MAKKVDKYLGKKMSRSEPPNFSGQHLMHNKRLINEIVNKSQVSKQDLVLELGAGEGALTTILSEKARKVLAVEYDEKFVDKLEQIPANNIKIIHNDILRISLPKEPFIVVSNIPYAITTNIMKMLLNNPNNKLERAFIVMEKGASKRFTASIVRDSYVMAWRMWFDLKVERSISRECFSPPPKVDSALLSIRRKKSPLVPYRNKNALHLLLSFGLKYPNAPIEQILKSIFTAPQAKKARQAIKCEPEKTVKSLSAQQWAILTETLVRYAPRNKWPKQRKK</sequence>
<dbReference type="GO" id="GO:0003723">
    <property type="term" value="F:RNA binding"/>
    <property type="evidence" value="ECO:0007669"/>
    <property type="project" value="UniProtKB-UniRule"/>
</dbReference>
<dbReference type="Pfam" id="PF00398">
    <property type="entry name" value="RrnaAD"/>
    <property type="match status" value="1"/>
</dbReference>
<evidence type="ECO:0000256" key="1">
    <source>
        <dbReference type="ARBA" id="ARBA00016505"/>
    </source>
</evidence>
<dbReference type="PANTHER" id="PTHR11727:SF7">
    <property type="entry name" value="DIMETHYLADENOSINE TRANSFERASE-RELATED"/>
    <property type="match status" value="1"/>
</dbReference>
<comment type="similarity">
    <text evidence="8">Belongs to the class I-like SAM-binding methyltransferase superfamily. rRNA adenine N(6)-methyltransferase family.</text>
</comment>
<name>A0A2N0ZBM7_9BACI</name>
<feature type="binding site" evidence="8">
    <location>
        <position position="112"/>
    </location>
    <ligand>
        <name>S-adenosyl-L-methionine</name>
        <dbReference type="ChEBI" id="CHEBI:59789"/>
    </ligand>
</feature>
<gene>
    <name evidence="11" type="primary">erm-23S_rRNA</name>
    <name evidence="11" type="ORF">CWS20_21700</name>
</gene>
<feature type="binding site" evidence="8">
    <location>
        <position position="73"/>
    </location>
    <ligand>
        <name>S-adenosyl-L-methionine</name>
        <dbReference type="ChEBI" id="CHEBI:59789"/>
    </ligand>
</feature>
<keyword evidence="2 8" id="KW-0489">Methyltransferase</keyword>
<keyword evidence="12" id="KW-1185">Reference proteome</keyword>
<dbReference type="InterPro" id="IPR020596">
    <property type="entry name" value="rRNA_Ade_Mease_Trfase_CS"/>
</dbReference>
<dbReference type="InterPro" id="IPR023165">
    <property type="entry name" value="rRNA_Ade_diMease-like_C"/>
</dbReference>
<dbReference type="RefSeq" id="WP_066189887.1">
    <property type="nucleotide sequence ID" value="NZ_JAFDQP010000001.1"/>
</dbReference>
<evidence type="ECO:0000313" key="11">
    <source>
        <dbReference type="EMBL" id="PKG26923.1"/>
    </source>
</evidence>
<feature type="domain" description="Ribosomal RNA adenine methylase transferase N-terminal" evidence="10">
    <location>
        <begin position="32"/>
        <end position="195"/>
    </location>
</feature>
<evidence type="ECO:0000256" key="8">
    <source>
        <dbReference type="PROSITE-ProRule" id="PRU01026"/>
    </source>
</evidence>
<dbReference type="SUPFAM" id="SSF53335">
    <property type="entry name" value="S-adenosyl-L-methionine-dependent methyltransferases"/>
    <property type="match status" value="1"/>
</dbReference>
<evidence type="ECO:0000256" key="2">
    <source>
        <dbReference type="ARBA" id="ARBA00022603"/>
    </source>
</evidence>
<evidence type="ECO:0000256" key="7">
    <source>
        <dbReference type="ARBA" id="ARBA00030809"/>
    </source>
</evidence>
<feature type="binding site" evidence="8">
    <location>
        <position position="96"/>
    </location>
    <ligand>
        <name>S-adenosyl-L-methionine</name>
        <dbReference type="ChEBI" id="CHEBI:59789"/>
    </ligand>
</feature>